<keyword evidence="3" id="KW-1133">Transmembrane helix</keyword>
<dbReference type="EMBL" id="JAJCIS010000002">
    <property type="protein sequence ID" value="MCB7386625.1"/>
    <property type="molecule type" value="Genomic_DNA"/>
</dbReference>
<comment type="caution">
    <text evidence="4">The sequence shown here is derived from an EMBL/GenBank/DDBJ whole genome shotgun (WGS) entry which is preliminary data.</text>
</comment>
<keyword evidence="3" id="KW-0472">Membrane</keyword>
<feature type="region of interest" description="Disordered" evidence="2">
    <location>
        <begin position="203"/>
        <end position="284"/>
    </location>
</feature>
<proteinExistence type="predicted"/>
<feature type="compositionally biased region" description="Low complexity" evidence="2">
    <location>
        <begin position="241"/>
        <end position="260"/>
    </location>
</feature>
<protein>
    <submittedName>
        <fullName evidence="4">Uncharacterized protein</fullName>
    </submittedName>
</protein>
<keyword evidence="3" id="KW-0812">Transmembrane</keyword>
<feature type="compositionally biased region" description="Low complexity" evidence="2">
    <location>
        <begin position="203"/>
        <end position="222"/>
    </location>
</feature>
<evidence type="ECO:0000313" key="4">
    <source>
        <dbReference type="EMBL" id="MCB7386625.1"/>
    </source>
</evidence>
<keyword evidence="1" id="KW-0175">Coiled coil</keyword>
<dbReference type="RefSeq" id="WP_227183326.1">
    <property type="nucleotide sequence ID" value="NZ_JAJCIQ010000002.1"/>
</dbReference>
<reference evidence="4 5" key="1">
    <citation type="submission" date="2021-10" db="EMBL/GenBank/DDBJ databases">
        <title>Collection of gut derived symbiotic bacterial strains cultured from healthy donors.</title>
        <authorList>
            <person name="Lin H."/>
            <person name="Littmann E."/>
            <person name="Kohout C."/>
            <person name="Pamer E.G."/>
        </authorList>
    </citation>
    <scope>NUCLEOTIDE SEQUENCE [LARGE SCALE GENOMIC DNA]</scope>
    <source>
        <strain evidence="4 5">DFI.1.165</strain>
    </source>
</reference>
<evidence type="ECO:0000256" key="3">
    <source>
        <dbReference type="SAM" id="Phobius"/>
    </source>
</evidence>
<sequence length="284" mass="31526">MKKFNITKKGKVIGVIIGVIVLVIAVMIGINTYRTYEKQKQIRNYEKQISQVQENFSKKKEHSEKLDSLKSFIKDYEQYKKSDKVINEITVKYEKEIETMQHYFTDVYDKTLSDNTLEKVNEITDKNKISTTKTNLETLLKTIEDETGIVCTEKEAEVYSQSVNKIIASYDTRIKAIEQKEAEEAAAKKVAEEAEAKRVAEEAAQAVQEAQASSSSDSSGSNYYGGGSSDSGSSGSGSGSGYYDSGSSNSGSSDSSSGNDIHFYDKDGNDVTPPDYDPNDPVWY</sequence>
<name>A0ABS8DDY2_9FIRM</name>
<feature type="transmembrane region" description="Helical" evidence="3">
    <location>
        <begin position="12"/>
        <end position="33"/>
    </location>
</feature>
<evidence type="ECO:0000256" key="1">
    <source>
        <dbReference type="SAM" id="Coils"/>
    </source>
</evidence>
<feature type="compositionally biased region" description="Gly residues" evidence="2">
    <location>
        <begin position="223"/>
        <end position="240"/>
    </location>
</feature>
<gene>
    <name evidence="4" type="ORF">LIZ65_04935</name>
</gene>
<evidence type="ECO:0000313" key="5">
    <source>
        <dbReference type="Proteomes" id="UP001299546"/>
    </source>
</evidence>
<dbReference type="Proteomes" id="UP001299546">
    <property type="component" value="Unassembled WGS sequence"/>
</dbReference>
<keyword evidence="5" id="KW-1185">Reference proteome</keyword>
<organism evidence="4 5">
    <name type="scientific">Bariatricus massiliensis</name>
    <dbReference type="NCBI Taxonomy" id="1745713"/>
    <lineage>
        <taxon>Bacteria</taxon>
        <taxon>Bacillati</taxon>
        <taxon>Bacillota</taxon>
        <taxon>Clostridia</taxon>
        <taxon>Lachnospirales</taxon>
        <taxon>Lachnospiraceae</taxon>
        <taxon>Bariatricus</taxon>
    </lineage>
</organism>
<evidence type="ECO:0000256" key="2">
    <source>
        <dbReference type="SAM" id="MobiDB-lite"/>
    </source>
</evidence>
<feature type="coiled-coil region" evidence="1">
    <location>
        <begin position="35"/>
        <end position="62"/>
    </location>
</feature>
<accession>A0ABS8DDY2</accession>